<organism evidence="1 2">
    <name type="scientific">Trifolium medium</name>
    <dbReference type="NCBI Taxonomy" id="97028"/>
    <lineage>
        <taxon>Eukaryota</taxon>
        <taxon>Viridiplantae</taxon>
        <taxon>Streptophyta</taxon>
        <taxon>Embryophyta</taxon>
        <taxon>Tracheophyta</taxon>
        <taxon>Spermatophyta</taxon>
        <taxon>Magnoliopsida</taxon>
        <taxon>eudicotyledons</taxon>
        <taxon>Gunneridae</taxon>
        <taxon>Pentapetalae</taxon>
        <taxon>rosids</taxon>
        <taxon>fabids</taxon>
        <taxon>Fabales</taxon>
        <taxon>Fabaceae</taxon>
        <taxon>Papilionoideae</taxon>
        <taxon>50 kb inversion clade</taxon>
        <taxon>NPAAA clade</taxon>
        <taxon>Hologalegina</taxon>
        <taxon>IRL clade</taxon>
        <taxon>Trifolieae</taxon>
        <taxon>Trifolium</taxon>
    </lineage>
</organism>
<dbReference type="Proteomes" id="UP000265520">
    <property type="component" value="Unassembled WGS sequence"/>
</dbReference>
<sequence length="41" mass="4387">MVLTATRLFSLWLAPPPSFLGGVFPVSGGQCVPLLRLQGIF</sequence>
<dbReference type="AlphaFoldDB" id="A0A392SKL2"/>
<reference evidence="1 2" key="1">
    <citation type="journal article" date="2018" name="Front. Plant Sci.">
        <title>Red Clover (Trifolium pratense) and Zigzag Clover (T. medium) - A Picture of Genomic Similarities and Differences.</title>
        <authorList>
            <person name="Dluhosova J."/>
            <person name="Istvanek J."/>
            <person name="Nedelnik J."/>
            <person name="Repkova J."/>
        </authorList>
    </citation>
    <scope>NUCLEOTIDE SEQUENCE [LARGE SCALE GENOMIC DNA]</scope>
    <source>
        <strain evidence="2">cv. 10/8</strain>
        <tissue evidence="1">Leaf</tissue>
    </source>
</reference>
<evidence type="ECO:0000313" key="2">
    <source>
        <dbReference type="Proteomes" id="UP000265520"/>
    </source>
</evidence>
<feature type="non-terminal residue" evidence="1">
    <location>
        <position position="41"/>
    </location>
</feature>
<dbReference type="EMBL" id="LXQA010400614">
    <property type="protein sequence ID" value="MCI49403.1"/>
    <property type="molecule type" value="Genomic_DNA"/>
</dbReference>
<evidence type="ECO:0000313" key="1">
    <source>
        <dbReference type="EMBL" id="MCI49403.1"/>
    </source>
</evidence>
<protein>
    <submittedName>
        <fullName evidence="1">Uncharacterized protein</fullName>
    </submittedName>
</protein>
<accession>A0A392SKL2</accession>
<name>A0A392SKL2_9FABA</name>
<comment type="caution">
    <text evidence="1">The sequence shown here is derived from an EMBL/GenBank/DDBJ whole genome shotgun (WGS) entry which is preliminary data.</text>
</comment>
<keyword evidence="2" id="KW-1185">Reference proteome</keyword>
<proteinExistence type="predicted"/>